<reference evidence="1" key="1">
    <citation type="submission" date="2014-09" db="EMBL/GenBank/DDBJ databases">
        <authorList>
            <person name="Magalhaes I.L.F."/>
            <person name="Oliveira U."/>
            <person name="Santos F.R."/>
            <person name="Vidigal T.H.D.A."/>
            <person name="Brescovit A.D."/>
            <person name="Santos A.J."/>
        </authorList>
    </citation>
    <scope>NUCLEOTIDE SEQUENCE</scope>
    <source>
        <tissue evidence="1">Shoot tissue taken approximately 20 cm above the soil surface</tissue>
    </source>
</reference>
<dbReference type="GO" id="GO:0004601">
    <property type="term" value="F:peroxidase activity"/>
    <property type="evidence" value="ECO:0007669"/>
    <property type="project" value="UniProtKB-KW"/>
</dbReference>
<name>A0A0A8XSX8_ARUDO</name>
<accession>A0A0A8XSX8</accession>
<keyword evidence="1" id="KW-0560">Oxidoreductase</keyword>
<proteinExistence type="predicted"/>
<sequence length="52" mass="5973">MLPIFTIDCAKCWKKRLTSAAYAFTSAAVWALLVSRTSSELRRPLPTRRFLK</sequence>
<protein>
    <submittedName>
        <fullName evidence="1">Peroxidase 72</fullName>
    </submittedName>
</protein>
<dbReference type="EMBL" id="GBRH01283068">
    <property type="protein sequence ID" value="JAD14827.1"/>
    <property type="molecule type" value="Transcribed_RNA"/>
</dbReference>
<keyword evidence="1" id="KW-0575">Peroxidase</keyword>
<reference evidence="1" key="2">
    <citation type="journal article" date="2015" name="Data Brief">
        <title>Shoot transcriptome of the giant reed, Arundo donax.</title>
        <authorList>
            <person name="Barrero R.A."/>
            <person name="Guerrero F.D."/>
            <person name="Moolhuijzen P."/>
            <person name="Goolsby J.A."/>
            <person name="Tidwell J."/>
            <person name="Bellgard S.E."/>
            <person name="Bellgard M.I."/>
        </authorList>
    </citation>
    <scope>NUCLEOTIDE SEQUENCE</scope>
    <source>
        <tissue evidence="1">Shoot tissue taken approximately 20 cm above the soil surface</tissue>
    </source>
</reference>
<dbReference type="AlphaFoldDB" id="A0A0A8XSX8"/>
<evidence type="ECO:0000313" key="1">
    <source>
        <dbReference type="EMBL" id="JAD14827.1"/>
    </source>
</evidence>
<organism evidence="1">
    <name type="scientific">Arundo donax</name>
    <name type="common">Giant reed</name>
    <name type="synonym">Donax arundinaceus</name>
    <dbReference type="NCBI Taxonomy" id="35708"/>
    <lineage>
        <taxon>Eukaryota</taxon>
        <taxon>Viridiplantae</taxon>
        <taxon>Streptophyta</taxon>
        <taxon>Embryophyta</taxon>
        <taxon>Tracheophyta</taxon>
        <taxon>Spermatophyta</taxon>
        <taxon>Magnoliopsida</taxon>
        <taxon>Liliopsida</taxon>
        <taxon>Poales</taxon>
        <taxon>Poaceae</taxon>
        <taxon>PACMAD clade</taxon>
        <taxon>Arundinoideae</taxon>
        <taxon>Arundineae</taxon>
        <taxon>Arundo</taxon>
    </lineage>
</organism>